<dbReference type="PROSITE" id="PS00086">
    <property type="entry name" value="CYTOCHROME_P450"/>
    <property type="match status" value="1"/>
</dbReference>
<evidence type="ECO:0000256" key="7">
    <source>
        <dbReference type="ARBA" id="ARBA00023033"/>
    </source>
</evidence>
<keyword evidence="12" id="KW-1185">Reference proteome</keyword>
<dbReference type="PANTHER" id="PTHR46300:SF1">
    <property type="entry name" value="P450, PUTATIVE (EUROFUNG)-RELATED"/>
    <property type="match status" value="1"/>
</dbReference>
<protein>
    <recommendedName>
        <fullName evidence="13">Cytochrome P450</fullName>
    </recommendedName>
</protein>
<dbReference type="Gene3D" id="1.10.630.10">
    <property type="entry name" value="Cytochrome P450"/>
    <property type="match status" value="1"/>
</dbReference>
<keyword evidence="10" id="KW-0472">Membrane</keyword>
<dbReference type="GO" id="GO:0020037">
    <property type="term" value="F:heme binding"/>
    <property type="evidence" value="ECO:0007669"/>
    <property type="project" value="InterPro"/>
</dbReference>
<keyword evidence="7 9" id="KW-0503">Monooxygenase</keyword>
<feature type="transmembrane region" description="Helical" evidence="10">
    <location>
        <begin position="12"/>
        <end position="28"/>
    </location>
</feature>
<dbReference type="InterPro" id="IPR017972">
    <property type="entry name" value="Cyt_P450_CS"/>
</dbReference>
<dbReference type="Proteomes" id="UP000637239">
    <property type="component" value="Chromosome 6"/>
</dbReference>
<dbReference type="InterPro" id="IPR036396">
    <property type="entry name" value="Cyt_P450_sf"/>
</dbReference>
<dbReference type="SUPFAM" id="SSF48264">
    <property type="entry name" value="Cytochrome P450"/>
    <property type="match status" value="1"/>
</dbReference>
<dbReference type="GO" id="GO:0005506">
    <property type="term" value="F:iron ion binding"/>
    <property type="evidence" value="ECO:0007669"/>
    <property type="project" value="InterPro"/>
</dbReference>
<dbReference type="Pfam" id="PF00067">
    <property type="entry name" value="p450"/>
    <property type="match status" value="1"/>
</dbReference>
<evidence type="ECO:0000256" key="3">
    <source>
        <dbReference type="ARBA" id="ARBA00022617"/>
    </source>
</evidence>
<dbReference type="RefSeq" id="XP_043139658.1">
    <property type="nucleotide sequence ID" value="XM_043282261.1"/>
</dbReference>
<evidence type="ECO:0000256" key="2">
    <source>
        <dbReference type="ARBA" id="ARBA00010617"/>
    </source>
</evidence>
<dbReference type="GeneID" id="66985494"/>
<dbReference type="PRINTS" id="PR00385">
    <property type="entry name" value="P450"/>
</dbReference>
<dbReference type="PRINTS" id="PR00463">
    <property type="entry name" value="EP450I"/>
</dbReference>
<evidence type="ECO:0000256" key="9">
    <source>
        <dbReference type="RuleBase" id="RU000461"/>
    </source>
</evidence>
<evidence type="ECO:0000256" key="4">
    <source>
        <dbReference type="ARBA" id="ARBA00022723"/>
    </source>
</evidence>
<gene>
    <name evidence="11" type="ORF">ACHE_61022S</name>
</gene>
<evidence type="ECO:0000313" key="12">
    <source>
        <dbReference type="Proteomes" id="UP000637239"/>
    </source>
</evidence>
<dbReference type="GO" id="GO:0016705">
    <property type="term" value="F:oxidoreductase activity, acting on paired donors, with incorporation or reduction of molecular oxygen"/>
    <property type="evidence" value="ECO:0007669"/>
    <property type="project" value="InterPro"/>
</dbReference>
<dbReference type="InterPro" id="IPR050364">
    <property type="entry name" value="Cytochrome_P450_fung"/>
</dbReference>
<dbReference type="GO" id="GO:0004497">
    <property type="term" value="F:monooxygenase activity"/>
    <property type="evidence" value="ECO:0007669"/>
    <property type="project" value="UniProtKB-KW"/>
</dbReference>
<dbReference type="InterPro" id="IPR002401">
    <property type="entry name" value="Cyt_P450_E_grp-I"/>
</dbReference>
<dbReference type="InterPro" id="IPR001128">
    <property type="entry name" value="Cyt_P450"/>
</dbReference>
<reference evidence="11" key="2">
    <citation type="submission" date="2021-02" db="EMBL/GenBank/DDBJ databases">
        <title>Aspergillus chevalieri M1 genome sequence.</title>
        <authorList>
            <person name="Kadooka C."/>
            <person name="Mori K."/>
            <person name="Futagami T."/>
        </authorList>
    </citation>
    <scope>NUCLEOTIDE SEQUENCE</scope>
    <source>
        <strain evidence="11">M1</strain>
    </source>
</reference>
<dbReference type="KEGG" id="ache:ACHE_61022S"/>
<dbReference type="CDD" id="cd11065">
    <property type="entry name" value="CYP64-like"/>
    <property type="match status" value="1"/>
</dbReference>
<dbReference type="AlphaFoldDB" id="A0A7R7VUP6"/>
<feature type="binding site" description="axial binding residue" evidence="8">
    <location>
        <position position="431"/>
    </location>
    <ligand>
        <name>heme</name>
        <dbReference type="ChEBI" id="CHEBI:30413"/>
    </ligand>
    <ligandPart>
        <name>Fe</name>
        <dbReference type="ChEBI" id="CHEBI:18248"/>
    </ligandPart>
</feature>
<keyword evidence="4 8" id="KW-0479">Metal-binding</keyword>
<evidence type="ECO:0000256" key="5">
    <source>
        <dbReference type="ARBA" id="ARBA00023002"/>
    </source>
</evidence>
<keyword evidence="10" id="KW-1133">Transmembrane helix</keyword>
<reference evidence="11" key="1">
    <citation type="submission" date="2021-01" db="EMBL/GenBank/DDBJ databases">
        <authorList>
            <consortium name="Aspergillus chevalieri M1 genome sequencing consortium"/>
            <person name="Kazuki M."/>
            <person name="Futagami T."/>
        </authorList>
    </citation>
    <scope>NUCLEOTIDE SEQUENCE</scope>
    <source>
        <strain evidence="11">M1</strain>
    </source>
</reference>
<dbReference type="PANTHER" id="PTHR46300">
    <property type="entry name" value="P450, PUTATIVE (EUROFUNG)-RELATED-RELATED"/>
    <property type="match status" value="1"/>
</dbReference>
<evidence type="ECO:0000256" key="10">
    <source>
        <dbReference type="SAM" id="Phobius"/>
    </source>
</evidence>
<evidence type="ECO:0000313" key="11">
    <source>
        <dbReference type="EMBL" id="BCR91136.1"/>
    </source>
</evidence>
<comment type="cofactor">
    <cofactor evidence="1 8">
        <name>heme</name>
        <dbReference type="ChEBI" id="CHEBI:30413"/>
    </cofactor>
</comment>
<evidence type="ECO:0000256" key="6">
    <source>
        <dbReference type="ARBA" id="ARBA00023004"/>
    </source>
</evidence>
<evidence type="ECO:0000256" key="1">
    <source>
        <dbReference type="ARBA" id="ARBA00001971"/>
    </source>
</evidence>
<keyword evidence="6 8" id="KW-0408">Iron</keyword>
<comment type="similarity">
    <text evidence="2 9">Belongs to the cytochrome P450 family.</text>
</comment>
<dbReference type="EMBL" id="AP024421">
    <property type="protein sequence ID" value="BCR91136.1"/>
    <property type="molecule type" value="Genomic_DNA"/>
</dbReference>
<name>A0A7R7VUP6_ASPCH</name>
<sequence length="522" mass="59286">MRELVQSVSPAALSWAVVAVYIGTFFWLKSRSSKQRLPLPPGPRGLPLIGNSLQTPAVNPWEKYKEWSDEYGPVMTLSLGLTTTIILSSHQVANDLMEKKSTIYSSRPQLVMFNRLSGGMNSSGMEYGKRWRDHRSLQASVLRPWMTQRYTALRDVETKQLLAELLKTDDFSSCFKRMVASLFMTLAYGKRVQYPDDPEIRGMEELVRVKSEAGEASFRATGQLVEYIPLLQYLPSFLTPWKEMCDRICEQFNKTFVDRLREGINAPAWTWAKEVSKHKVARPMSELEVSYTLGTLYEASLTSQQILRIIVLVAALYPEKAAKAQEELDKVVGADRLPAAADVRNLPYIDAFVKEALRWRPFAPLGAPRESIRDVEYNGYLIPKGATVLVNQWALDYNEDVFPEPFSFLPERWIANPDLPFSTFGFGQRGCPGRYFAQDSLFISTARLLWAFNIRTASPVEVEDMLRNPSAGAFLSPIPEFDATFTARDAQRKALIEKEWEIAPKESYAILREVENELTSEA</sequence>
<keyword evidence="3 8" id="KW-0349">Heme</keyword>
<evidence type="ECO:0008006" key="13">
    <source>
        <dbReference type="Google" id="ProtNLM"/>
    </source>
</evidence>
<organism evidence="11 12">
    <name type="scientific">Aspergillus chevalieri</name>
    <name type="common">Eurotium chevalieri</name>
    <dbReference type="NCBI Taxonomy" id="182096"/>
    <lineage>
        <taxon>Eukaryota</taxon>
        <taxon>Fungi</taxon>
        <taxon>Dikarya</taxon>
        <taxon>Ascomycota</taxon>
        <taxon>Pezizomycotina</taxon>
        <taxon>Eurotiomycetes</taxon>
        <taxon>Eurotiomycetidae</taxon>
        <taxon>Eurotiales</taxon>
        <taxon>Aspergillaceae</taxon>
        <taxon>Aspergillus</taxon>
        <taxon>Aspergillus subgen. Aspergillus</taxon>
    </lineage>
</organism>
<keyword evidence="10" id="KW-0812">Transmembrane</keyword>
<keyword evidence="5 9" id="KW-0560">Oxidoreductase</keyword>
<accession>A0A7R7VUP6</accession>
<proteinExistence type="inferred from homology"/>
<evidence type="ECO:0000256" key="8">
    <source>
        <dbReference type="PIRSR" id="PIRSR602401-1"/>
    </source>
</evidence>